<evidence type="ECO:0000313" key="3">
    <source>
        <dbReference type="Proteomes" id="UP000017052"/>
    </source>
</evidence>
<dbReference type="Gene3D" id="1.50.10.20">
    <property type="match status" value="1"/>
</dbReference>
<feature type="domain" description="Squalene cyclase N-terminal" evidence="1">
    <location>
        <begin position="11"/>
        <end position="79"/>
    </location>
</feature>
<dbReference type="SUPFAM" id="SSF48239">
    <property type="entry name" value="Terpenoid cyclases/Protein prenyltransferases"/>
    <property type="match status" value="1"/>
</dbReference>
<dbReference type="GO" id="GO:0016740">
    <property type="term" value="F:transferase activity"/>
    <property type="evidence" value="ECO:0007669"/>
    <property type="project" value="UniProtKB-KW"/>
</dbReference>
<dbReference type="EMBL" id="ACVN02000153">
    <property type="protein sequence ID" value="ERK57483.1"/>
    <property type="molecule type" value="Genomic_DNA"/>
</dbReference>
<accession>U2RVA6</accession>
<gene>
    <name evidence="2" type="ORF">HMPREF0682_1918</name>
</gene>
<reference evidence="2" key="1">
    <citation type="submission" date="2013-08" db="EMBL/GenBank/DDBJ databases">
        <authorList>
            <person name="Durkin A.S."/>
            <person name="Haft D.R."/>
            <person name="McCorrison J."/>
            <person name="Torralba M."/>
            <person name="Gillis M."/>
            <person name="Haft D.H."/>
            <person name="Methe B."/>
            <person name="Sutton G."/>
            <person name="Nelson K.E."/>
        </authorList>
    </citation>
    <scope>NUCLEOTIDE SEQUENCE [LARGE SCALE GENOMIC DNA]</scope>
    <source>
        <strain evidence="2">F0233</strain>
    </source>
</reference>
<protein>
    <submittedName>
        <fullName evidence="2">Prenyltransferase-like protein</fullName>
    </submittedName>
</protein>
<dbReference type="InterPro" id="IPR032697">
    <property type="entry name" value="SQ_cyclase_N"/>
</dbReference>
<organism evidence="2 3">
    <name type="scientific">Propionibacterium acidifaciens F0233</name>
    <dbReference type="NCBI Taxonomy" id="553198"/>
    <lineage>
        <taxon>Bacteria</taxon>
        <taxon>Bacillati</taxon>
        <taxon>Actinomycetota</taxon>
        <taxon>Actinomycetes</taxon>
        <taxon>Propionibacteriales</taxon>
        <taxon>Propionibacteriaceae</taxon>
        <taxon>Propionibacterium</taxon>
    </lineage>
</organism>
<proteinExistence type="predicted"/>
<dbReference type="InterPro" id="IPR008930">
    <property type="entry name" value="Terpenoid_cyclase/PrenylTrfase"/>
</dbReference>
<evidence type="ECO:0000259" key="1">
    <source>
        <dbReference type="Pfam" id="PF13249"/>
    </source>
</evidence>
<sequence>MSLDDVDRAIVSATEWVLAHQADDGHWDGNLSSDTTVTAWLAYGLHLWGDETAQDALDWLCRTRNPDGGWGGAAGEPSHRDVTQLVHSVLGACGREVQSAPAQVDDGEVLGMARVMRAFVRDDSALLSDRSPAMMRRLGYIGVLAPPLLARIPIVPDIYTSSSWFQPWLSQG</sequence>
<dbReference type="Proteomes" id="UP000017052">
    <property type="component" value="Unassembled WGS sequence"/>
</dbReference>
<dbReference type="AlphaFoldDB" id="U2RVA6"/>
<dbReference type="Pfam" id="PF13249">
    <property type="entry name" value="SQHop_cyclase_N"/>
    <property type="match status" value="1"/>
</dbReference>
<keyword evidence="3" id="KW-1185">Reference proteome</keyword>
<name>U2RVA6_9ACTN</name>
<dbReference type="CDD" id="cd00688">
    <property type="entry name" value="ISOPREN_C2_like"/>
    <property type="match status" value="1"/>
</dbReference>
<evidence type="ECO:0000313" key="2">
    <source>
        <dbReference type="EMBL" id="ERK57483.1"/>
    </source>
</evidence>
<comment type="caution">
    <text evidence="2">The sequence shown here is derived from an EMBL/GenBank/DDBJ whole genome shotgun (WGS) entry which is preliminary data.</text>
</comment>